<accession>A0A284SCR3</accession>
<reference evidence="3" key="1">
    <citation type="journal article" date="2017" name="Nat. Ecol. Evol.">
        <title>Genome expansion and lineage-specific genetic innovations in the forest pathogenic fungi Armillaria.</title>
        <authorList>
            <person name="Sipos G."/>
            <person name="Prasanna A.N."/>
            <person name="Walter M.C."/>
            <person name="O'Connor E."/>
            <person name="Balint B."/>
            <person name="Krizsan K."/>
            <person name="Kiss B."/>
            <person name="Hess J."/>
            <person name="Varga T."/>
            <person name="Slot J."/>
            <person name="Riley R."/>
            <person name="Boka B."/>
            <person name="Rigling D."/>
            <person name="Barry K."/>
            <person name="Lee J."/>
            <person name="Mihaltcheva S."/>
            <person name="LaButti K."/>
            <person name="Lipzen A."/>
            <person name="Waldron R."/>
            <person name="Moloney N.M."/>
            <person name="Sperisen C."/>
            <person name="Kredics L."/>
            <person name="Vagvoelgyi C."/>
            <person name="Patrignani A."/>
            <person name="Fitzpatrick D."/>
            <person name="Nagy I."/>
            <person name="Doyle S."/>
            <person name="Anderson J.B."/>
            <person name="Grigoriev I.V."/>
            <person name="Gueldener U."/>
            <person name="Muensterkoetter M."/>
            <person name="Nagy L.G."/>
        </authorList>
    </citation>
    <scope>NUCLEOTIDE SEQUENCE [LARGE SCALE GENOMIC DNA]</scope>
    <source>
        <strain evidence="3">C18/9</strain>
    </source>
</reference>
<dbReference type="AlphaFoldDB" id="A0A284SCR3"/>
<feature type="compositionally biased region" description="Basic residues" evidence="1">
    <location>
        <begin position="62"/>
        <end position="76"/>
    </location>
</feature>
<organism evidence="2 3">
    <name type="scientific">Armillaria ostoyae</name>
    <name type="common">Armillaria root rot fungus</name>
    <dbReference type="NCBI Taxonomy" id="47428"/>
    <lineage>
        <taxon>Eukaryota</taxon>
        <taxon>Fungi</taxon>
        <taxon>Dikarya</taxon>
        <taxon>Basidiomycota</taxon>
        <taxon>Agaricomycotina</taxon>
        <taxon>Agaricomycetes</taxon>
        <taxon>Agaricomycetidae</taxon>
        <taxon>Agaricales</taxon>
        <taxon>Marasmiineae</taxon>
        <taxon>Physalacriaceae</taxon>
        <taxon>Armillaria</taxon>
    </lineage>
</organism>
<protein>
    <submittedName>
        <fullName evidence="2">Uncharacterized protein</fullName>
    </submittedName>
</protein>
<feature type="region of interest" description="Disordered" evidence="1">
    <location>
        <begin position="36"/>
        <end position="114"/>
    </location>
</feature>
<proteinExistence type="predicted"/>
<dbReference type="Proteomes" id="UP000219338">
    <property type="component" value="Unassembled WGS sequence"/>
</dbReference>
<keyword evidence="3" id="KW-1185">Reference proteome</keyword>
<name>A0A284SCR3_ARMOS</name>
<gene>
    <name evidence="2" type="ORF">ARMOST_22380</name>
</gene>
<evidence type="ECO:0000313" key="2">
    <source>
        <dbReference type="EMBL" id="SJL18780.1"/>
    </source>
</evidence>
<evidence type="ECO:0000313" key="3">
    <source>
        <dbReference type="Proteomes" id="UP000219338"/>
    </source>
</evidence>
<evidence type="ECO:0000256" key="1">
    <source>
        <dbReference type="SAM" id="MobiDB-lite"/>
    </source>
</evidence>
<sequence>MTAPTGAIVPSPPFSRVLETMATSVSRHDAALIADASFNNPNPTPTKIPLPSSNGETDVSHPRFRGFRRRWHRRKNPPTSSNGETDECRRLLTPVSEGAGDDGTVGLLPGRRIL</sequence>
<dbReference type="EMBL" id="FUEG01000069">
    <property type="protein sequence ID" value="SJL18780.1"/>
    <property type="molecule type" value="Genomic_DNA"/>
</dbReference>